<dbReference type="RefSeq" id="XP_037220943.1">
    <property type="nucleotide sequence ID" value="XM_037363022.1"/>
</dbReference>
<dbReference type="GeneID" id="59345538"/>
<protein>
    <submittedName>
        <fullName evidence="2">Uncharacterized protein</fullName>
    </submittedName>
</protein>
<comment type="caution">
    <text evidence="2">The sequence shown here is derived from an EMBL/GenBank/DDBJ whole genome shotgun (WGS) entry which is preliminary data.</text>
</comment>
<keyword evidence="3" id="KW-1185">Reference proteome</keyword>
<gene>
    <name evidence="2" type="ORF">MIND_00628000</name>
</gene>
<dbReference type="EMBL" id="JACAZF010000005">
    <property type="protein sequence ID" value="KAF7303971.1"/>
    <property type="molecule type" value="Genomic_DNA"/>
</dbReference>
<name>A0A8H6SSP0_9AGAR</name>
<proteinExistence type="predicted"/>
<dbReference type="Proteomes" id="UP000636479">
    <property type="component" value="Unassembled WGS sequence"/>
</dbReference>
<evidence type="ECO:0000313" key="2">
    <source>
        <dbReference type="EMBL" id="KAF7303971.1"/>
    </source>
</evidence>
<organism evidence="2 3">
    <name type="scientific">Mycena indigotica</name>
    <dbReference type="NCBI Taxonomy" id="2126181"/>
    <lineage>
        <taxon>Eukaryota</taxon>
        <taxon>Fungi</taxon>
        <taxon>Dikarya</taxon>
        <taxon>Basidiomycota</taxon>
        <taxon>Agaricomycotina</taxon>
        <taxon>Agaricomycetes</taxon>
        <taxon>Agaricomycetidae</taxon>
        <taxon>Agaricales</taxon>
        <taxon>Marasmiineae</taxon>
        <taxon>Mycenaceae</taxon>
        <taxon>Mycena</taxon>
    </lineage>
</organism>
<evidence type="ECO:0000313" key="3">
    <source>
        <dbReference type="Proteomes" id="UP000636479"/>
    </source>
</evidence>
<evidence type="ECO:0000256" key="1">
    <source>
        <dbReference type="SAM" id="MobiDB-lite"/>
    </source>
</evidence>
<reference evidence="2" key="1">
    <citation type="submission" date="2020-05" db="EMBL/GenBank/DDBJ databases">
        <title>Mycena genomes resolve the evolution of fungal bioluminescence.</title>
        <authorList>
            <person name="Tsai I.J."/>
        </authorList>
    </citation>
    <scope>NUCLEOTIDE SEQUENCE</scope>
    <source>
        <strain evidence="2">171206Taipei</strain>
    </source>
</reference>
<sequence>MFPISARVFKEKERNGGAVPTQSNYDFTLKSGLFRKNYMRSIVQIPGFIPQRAALYVPPLRTPSTDTTATKNRHKFKVLKILRPNLYFTGAASSLKTASRRATTSSNSIAGSDSTAAAATGLACPWRKQRSHHGIRLTLSRATPKSLVASRERPAPASHQSHAHPPVLTTHP</sequence>
<feature type="region of interest" description="Disordered" evidence="1">
    <location>
        <begin position="133"/>
        <end position="172"/>
    </location>
</feature>
<dbReference type="AlphaFoldDB" id="A0A8H6SSP0"/>
<accession>A0A8H6SSP0</accession>